<dbReference type="OrthoDB" id="3176638at2"/>
<dbReference type="GO" id="GO:0005829">
    <property type="term" value="C:cytosol"/>
    <property type="evidence" value="ECO:0007669"/>
    <property type="project" value="TreeGrafter"/>
</dbReference>
<dbReference type="EMBL" id="QTJW01000015">
    <property type="protein sequence ID" value="RGD68650.1"/>
    <property type="molecule type" value="Genomic_DNA"/>
</dbReference>
<dbReference type="SUPFAM" id="SSF51206">
    <property type="entry name" value="cAMP-binding domain-like"/>
    <property type="match status" value="1"/>
</dbReference>
<dbReference type="InterPro" id="IPR000595">
    <property type="entry name" value="cNMP-bd_dom"/>
</dbReference>
<accession>A0A3E3DH82</accession>
<gene>
    <name evidence="5" type="ORF">DWX31_21220</name>
</gene>
<protein>
    <submittedName>
        <fullName evidence="5">Crp/Fnr family transcriptional regulator</fullName>
    </submittedName>
</protein>
<keyword evidence="2" id="KW-0238">DNA-binding</keyword>
<dbReference type="SUPFAM" id="SSF46785">
    <property type="entry name" value="Winged helix' DNA-binding domain"/>
    <property type="match status" value="1"/>
</dbReference>
<sequence length="229" mass="26010">MDQSLLELMHICPIFSDFNREQLEYLIGCNVMKIAAYKRNDIVFWTNTTPLKLYLLISGGIAMARDTQSGKRSLSKTNNVPGDLIGTVRLFSPSKLLWDYAVALEDSRVIEIDSSLFVQKGIIDMDIQLLLLHNIIGNVVEKIDYLGQKVRILSTASVRKRIAYYLLSIQDEKGHITLSSTREEIADYLDIARPSLSRELGRMQKDGIIRIDGHKVQITDQDAFDTLFD</sequence>
<dbReference type="InterPro" id="IPR014710">
    <property type="entry name" value="RmlC-like_jellyroll"/>
</dbReference>
<dbReference type="Pfam" id="PF13545">
    <property type="entry name" value="HTH_Crp_2"/>
    <property type="match status" value="1"/>
</dbReference>
<dbReference type="AlphaFoldDB" id="A0A3E3DH82"/>
<dbReference type="Proteomes" id="UP000261023">
    <property type="component" value="Unassembled WGS sequence"/>
</dbReference>
<dbReference type="PANTHER" id="PTHR24567">
    <property type="entry name" value="CRP FAMILY TRANSCRIPTIONAL REGULATORY PROTEIN"/>
    <property type="match status" value="1"/>
</dbReference>
<dbReference type="GO" id="GO:0003700">
    <property type="term" value="F:DNA-binding transcription factor activity"/>
    <property type="evidence" value="ECO:0007669"/>
    <property type="project" value="TreeGrafter"/>
</dbReference>
<dbReference type="GO" id="GO:0003677">
    <property type="term" value="F:DNA binding"/>
    <property type="evidence" value="ECO:0007669"/>
    <property type="project" value="UniProtKB-KW"/>
</dbReference>
<keyword evidence="3" id="KW-0804">Transcription</keyword>
<dbReference type="PROSITE" id="PS51063">
    <property type="entry name" value="HTH_CRP_2"/>
    <property type="match status" value="1"/>
</dbReference>
<dbReference type="SMART" id="SM00419">
    <property type="entry name" value="HTH_CRP"/>
    <property type="match status" value="1"/>
</dbReference>
<organism evidence="5 6">
    <name type="scientific">Hungatella hathewayi</name>
    <dbReference type="NCBI Taxonomy" id="154046"/>
    <lineage>
        <taxon>Bacteria</taxon>
        <taxon>Bacillati</taxon>
        <taxon>Bacillota</taxon>
        <taxon>Clostridia</taxon>
        <taxon>Lachnospirales</taxon>
        <taxon>Lachnospiraceae</taxon>
        <taxon>Hungatella</taxon>
    </lineage>
</organism>
<evidence type="ECO:0000256" key="1">
    <source>
        <dbReference type="ARBA" id="ARBA00023015"/>
    </source>
</evidence>
<evidence type="ECO:0000313" key="5">
    <source>
        <dbReference type="EMBL" id="RGD68650.1"/>
    </source>
</evidence>
<dbReference type="InterPro" id="IPR036390">
    <property type="entry name" value="WH_DNA-bd_sf"/>
</dbReference>
<keyword evidence="1" id="KW-0805">Transcription regulation</keyword>
<reference evidence="5 6" key="1">
    <citation type="submission" date="2018-08" db="EMBL/GenBank/DDBJ databases">
        <title>A genome reference for cultivated species of the human gut microbiota.</title>
        <authorList>
            <person name="Zou Y."/>
            <person name="Xue W."/>
            <person name="Luo G."/>
        </authorList>
    </citation>
    <scope>NUCLEOTIDE SEQUENCE [LARGE SCALE GENOMIC DNA]</scope>
    <source>
        <strain evidence="5 6">AF19-13AC</strain>
    </source>
</reference>
<dbReference type="PANTHER" id="PTHR24567:SF58">
    <property type="entry name" value="CYCLIC AMP-BINDING REGULATORY PROTEIN"/>
    <property type="match status" value="1"/>
</dbReference>
<dbReference type="RefSeq" id="WP_029466156.1">
    <property type="nucleotide sequence ID" value="NZ_QTJW01000015.1"/>
</dbReference>
<dbReference type="InterPro" id="IPR050397">
    <property type="entry name" value="Env_Response_Regulators"/>
</dbReference>
<dbReference type="Pfam" id="PF00027">
    <property type="entry name" value="cNMP_binding"/>
    <property type="match status" value="1"/>
</dbReference>
<dbReference type="Gene3D" id="2.60.120.10">
    <property type="entry name" value="Jelly Rolls"/>
    <property type="match status" value="1"/>
</dbReference>
<evidence type="ECO:0000256" key="2">
    <source>
        <dbReference type="ARBA" id="ARBA00023125"/>
    </source>
</evidence>
<name>A0A3E3DH82_9FIRM</name>
<proteinExistence type="predicted"/>
<evidence type="ECO:0000256" key="3">
    <source>
        <dbReference type="ARBA" id="ARBA00023163"/>
    </source>
</evidence>
<evidence type="ECO:0000259" key="4">
    <source>
        <dbReference type="PROSITE" id="PS51063"/>
    </source>
</evidence>
<dbReference type="CDD" id="cd00038">
    <property type="entry name" value="CAP_ED"/>
    <property type="match status" value="1"/>
</dbReference>
<feature type="domain" description="HTH crp-type" evidence="4">
    <location>
        <begin position="156"/>
        <end position="222"/>
    </location>
</feature>
<dbReference type="InterPro" id="IPR018490">
    <property type="entry name" value="cNMP-bd_dom_sf"/>
</dbReference>
<evidence type="ECO:0000313" key="6">
    <source>
        <dbReference type="Proteomes" id="UP000261023"/>
    </source>
</evidence>
<comment type="caution">
    <text evidence="5">The sequence shown here is derived from an EMBL/GenBank/DDBJ whole genome shotgun (WGS) entry which is preliminary data.</text>
</comment>
<dbReference type="InterPro" id="IPR012318">
    <property type="entry name" value="HTH_CRP"/>
</dbReference>